<keyword evidence="10" id="KW-1185">Reference proteome</keyword>
<dbReference type="EMBL" id="JAVLET010000008">
    <property type="protein sequence ID" value="KAL0468009.1"/>
    <property type="molecule type" value="Genomic_DNA"/>
</dbReference>
<evidence type="ECO:0000256" key="3">
    <source>
        <dbReference type="ARBA" id="ARBA00022989"/>
    </source>
</evidence>
<keyword evidence="3 7" id="KW-1133">Transmembrane helix</keyword>
<feature type="domain" description="TauD/TfdA-like" evidence="8">
    <location>
        <begin position="94"/>
        <end position="375"/>
    </location>
</feature>
<proteinExistence type="predicted"/>
<feature type="transmembrane region" description="Helical" evidence="7">
    <location>
        <begin position="535"/>
        <end position="563"/>
    </location>
</feature>
<feature type="region of interest" description="Disordered" evidence="6">
    <location>
        <begin position="956"/>
        <end position="998"/>
    </location>
</feature>
<protein>
    <submittedName>
        <fullName evidence="9">High-affinity methionine permease</fullName>
    </submittedName>
</protein>
<dbReference type="Proteomes" id="UP001451303">
    <property type="component" value="Unassembled WGS sequence"/>
</dbReference>
<organism evidence="9 10">
    <name type="scientific">Neurospora intermedia</name>
    <dbReference type="NCBI Taxonomy" id="5142"/>
    <lineage>
        <taxon>Eukaryota</taxon>
        <taxon>Fungi</taxon>
        <taxon>Dikarya</taxon>
        <taxon>Ascomycota</taxon>
        <taxon>Pezizomycotina</taxon>
        <taxon>Sordariomycetes</taxon>
        <taxon>Sordariomycetidae</taxon>
        <taxon>Sordariales</taxon>
        <taxon>Sordariaceae</taxon>
        <taxon>Neurospora</taxon>
    </lineage>
</organism>
<feature type="transmembrane region" description="Helical" evidence="7">
    <location>
        <begin position="816"/>
        <end position="835"/>
    </location>
</feature>
<dbReference type="SUPFAM" id="SSF51197">
    <property type="entry name" value="Clavaminate synthase-like"/>
    <property type="match status" value="1"/>
</dbReference>
<evidence type="ECO:0000256" key="2">
    <source>
        <dbReference type="ARBA" id="ARBA00022692"/>
    </source>
</evidence>
<feature type="transmembrane region" description="Helical" evidence="7">
    <location>
        <begin position="491"/>
        <end position="515"/>
    </location>
</feature>
<dbReference type="PANTHER" id="PTHR11785:SF353">
    <property type="entry name" value="METHIONINE TRANSPORTER (EUROFUNG)"/>
    <property type="match status" value="1"/>
</dbReference>
<name>A0ABR3D5N3_NEUIN</name>
<evidence type="ECO:0000313" key="10">
    <source>
        <dbReference type="Proteomes" id="UP001451303"/>
    </source>
</evidence>
<keyword evidence="2 7" id="KW-0812">Transmembrane</keyword>
<comment type="subcellular location">
    <subcellularLocation>
        <location evidence="1">Membrane</location>
        <topology evidence="1">Multi-pass membrane protein</topology>
    </subcellularLocation>
</comment>
<accession>A0ABR3D5N3</accession>
<feature type="transmembrane region" description="Helical" evidence="7">
    <location>
        <begin position="851"/>
        <end position="872"/>
    </location>
</feature>
<dbReference type="Pfam" id="PF13520">
    <property type="entry name" value="AA_permease_2"/>
    <property type="match status" value="1"/>
</dbReference>
<evidence type="ECO:0000256" key="4">
    <source>
        <dbReference type="ARBA" id="ARBA00023002"/>
    </source>
</evidence>
<feature type="transmembrane region" description="Helical" evidence="7">
    <location>
        <begin position="884"/>
        <end position="907"/>
    </location>
</feature>
<dbReference type="Gene3D" id="1.20.1740.10">
    <property type="entry name" value="Amino acid/polyamine transporter I"/>
    <property type="match status" value="1"/>
</dbReference>
<dbReference type="PANTHER" id="PTHR11785">
    <property type="entry name" value="AMINO ACID TRANSPORTER"/>
    <property type="match status" value="1"/>
</dbReference>
<sequence>MATAAVQVSVLAPVGQPDIGYAPDHDKYLARVKRRRENEKLESSLPPGFPQRLESDLVWDGNTLAETYDWNYRLTEENIDEIESALRHFKSLNKPLGYISQETFPLPRLHHTLRSLSHELHHGHGFKVLRGLPVTSHTREENIIIYAGVSSHVAPIRGRQDNQHNGHPADVVLAHIKDLSTTVSDVSKIGAPAYTTEKQVFHTDAGDIVALFCLGEAAEGGQSYLSSSWKVYNEMAATRPDLVRTLAEPWVADEFGKEGRKFSVRPLLHFQSTAAAAAAASGEGEGKPSPERLIIQYARRTFTGYWGLPRSADIPPITEAQAEALDALHFTAEKYAVALDFRQGDVQFVNNLSVSHSRAGFRDEGEKQRHLVRLWLRDPENAWETPEALKERWERVYGGSESHYRPNGPFNGDGGTVSDGSLQYTVEKGGNDSPPAYQEATGAPVEVNSPLGYSVGPLSIIMLNIGKMIGTGVYSTPSNILRGTGSVGLSMIFWALGFLTSVANLSVYLEYAAYFPNRSGSEVVYLEQAYPRPRWLFPTAFAFQSVALSFSSSNAIVLAQYLFRINGHSPTAWELKGVAVAGYTVAALFVSFHTRLSYLFANGIGIVKVLTLIFISITGLVVLGGHVSTTRISDPRVNFRDAFSGQATPYGVTNALYKIIFSYAGFENAFNVVNEVKSPVKQIRRNGFVALLIVAVLYILANVAYFAAVPKDELVQSQQIAASLFFTKVFGSSGAVRGLNFLIALSSFGNLIAVLIGSSRLIRECGRQGVLPFPRFWASTRPFGTPLGPYFVKWALTILMILAPPAGDAFNFITDLQVLPSAFFQLIMGIGLYVVRYRRSRLNLPRTEFKAWDLVVVFNILVQLYLIVMPWYPPAGGAYAGDVSFWYGTYVVTGIGILIACTIYYYLWISVIPKLWGYRIRQEVLRLEDGAQSHRLVKVPVAKLAEWDAAHDAVGRPLDGSTIRPHHASAGSDGGSDEKKPRPADEVPLGRDDQDVEK</sequence>
<feature type="transmembrane region" description="Helical" evidence="7">
    <location>
        <begin position="575"/>
        <end position="592"/>
    </location>
</feature>
<evidence type="ECO:0000256" key="5">
    <source>
        <dbReference type="ARBA" id="ARBA00023136"/>
    </source>
</evidence>
<dbReference type="Gene3D" id="3.60.130.10">
    <property type="entry name" value="Clavaminate synthase-like"/>
    <property type="match status" value="1"/>
</dbReference>
<evidence type="ECO:0000259" key="8">
    <source>
        <dbReference type="Pfam" id="PF02668"/>
    </source>
</evidence>
<evidence type="ECO:0000313" key="9">
    <source>
        <dbReference type="EMBL" id="KAL0468009.1"/>
    </source>
</evidence>
<reference evidence="9 10" key="1">
    <citation type="submission" date="2023-09" db="EMBL/GenBank/DDBJ databases">
        <title>Multi-omics analysis of a traditional fermented food reveals byproduct-associated fungal strains for waste-to-food upcycling.</title>
        <authorList>
            <consortium name="Lawrence Berkeley National Laboratory"/>
            <person name="Rekdal V.M."/>
            <person name="Villalobos-Escobedo J.M."/>
            <person name="Rodriguez-Valeron N."/>
            <person name="Garcia M.O."/>
            <person name="Vasquez D.P."/>
            <person name="Damayanti I."/>
            <person name="Sorensen P.M."/>
            <person name="Baidoo E.E."/>
            <person name="De Carvalho A.C."/>
            <person name="Riley R."/>
            <person name="Lipzen A."/>
            <person name="He G."/>
            <person name="Yan M."/>
            <person name="Haridas S."/>
            <person name="Daum C."/>
            <person name="Yoshinaga Y."/>
            <person name="Ng V."/>
            <person name="Grigoriev I.V."/>
            <person name="Munk R."/>
            <person name="Nuraida L."/>
            <person name="Wijaya C.H."/>
            <person name="Morales P.-C."/>
            <person name="Keasling J.D."/>
        </authorList>
    </citation>
    <scope>NUCLEOTIDE SEQUENCE [LARGE SCALE GENOMIC DNA]</scope>
    <source>
        <strain evidence="9 10">FGSC 2613</strain>
    </source>
</reference>
<keyword evidence="4" id="KW-0560">Oxidoreductase</keyword>
<evidence type="ECO:0000256" key="7">
    <source>
        <dbReference type="SAM" id="Phobius"/>
    </source>
</evidence>
<evidence type="ECO:0000256" key="6">
    <source>
        <dbReference type="SAM" id="MobiDB-lite"/>
    </source>
</evidence>
<dbReference type="InterPro" id="IPR003819">
    <property type="entry name" value="TauD/TfdA-like"/>
</dbReference>
<keyword evidence="5 7" id="KW-0472">Membrane</keyword>
<feature type="compositionally biased region" description="Basic and acidic residues" evidence="6">
    <location>
        <begin position="976"/>
        <end position="998"/>
    </location>
</feature>
<dbReference type="InterPro" id="IPR002293">
    <property type="entry name" value="AA/rel_permease1"/>
</dbReference>
<evidence type="ECO:0000256" key="1">
    <source>
        <dbReference type="ARBA" id="ARBA00004141"/>
    </source>
</evidence>
<feature type="transmembrane region" description="Helical" evidence="7">
    <location>
        <begin position="741"/>
        <end position="762"/>
    </location>
</feature>
<dbReference type="Pfam" id="PF02668">
    <property type="entry name" value="TauD"/>
    <property type="match status" value="1"/>
</dbReference>
<comment type="caution">
    <text evidence="9">The sequence shown here is derived from an EMBL/GenBank/DDBJ whole genome shotgun (WGS) entry which is preliminary data.</text>
</comment>
<dbReference type="InterPro" id="IPR042098">
    <property type="entry name" value="TauD-like_sf"/>
</dbReference>
<feature type="transmembrane region" description="Helical" evidence="7">
    <location>
        <begin position="598"/>
        <end position="623"/>
    </location>
</feature>
<feature type="transmembrane region" description="Helical" evidence="7">
    <location>
        <begin position="783"/>
        <end position="804"/>
    </location>
</feature>
<dbReference type="InterPro" id="IPR050598">
    <property type="entry name" value="AminoAcid_Transporter"/>
</dbReference>
<gene>
    <name evidence="9" type="ORF">QR685DRAFT_574123</name>
</gene>
<feature type="transmembrane region" description="Helical" evidence="7">
    <location>
        <begin position="687"/>
        <end position="708"/>
    </location>
</feature>